<gene>
    <name evidence="6" type="ORF">FC96_GL002054</name>
</gene>
<evidence type="ECO:0000256" key="3">
    <source>
        <dbReference type="ARBA" id="ARBA00023125"/>
    </source>
</evidence>
<dbReference type="SUPFAM" id="SSF53850">
    <property type="entry name" value="Periplasmic binding protein-like II"/>
    <property type="match status" value="1"/>
</dbReference>
<keyword evidence="7" id="KW-1185">Reference proteome</keyword>
<dbReference type="InterPro" id="IPR036388">
    <property type="entry name" value="WH-like_DNA-bd_sf"/>
</dbReference>
<evidence type="ECO:0000256" key="2">
    <source>
        <dbReference type="ARBA" id="ARBA00023015"/>
    </source>
</evidence>
<dbReference type="RefSeq" id="WP_056942597.1">
    <property type="nucleotide sequence ID" value="NZ_AZCX01000005.1"/>
</dbReference>
<dbReference type="PATRIC" id="fig|1302272.5.peg.2100"/>
<reference evidence="6 7" key="1">
    <citation type="journal article" date="2015" name="Genome Announc.">
        <title>Expanding the biotechnology potential of lactobacilli through comparative genomics of 213 strains and associated genera.</title>
        <authorList>
            <person name="Sun Z."/>
            <person name="Harris H.M."/>
            <person name="McCann A."/>
            <person name="Guo C."/>
            <person name="Argimon S."/>
            <person name="Zhang W."/>
            <person name="Yang X."/>
            <person name="Jeffery I.B."/>
            <person name="Cooney J.C."/>
            <person name="Kagawa T.F."/>
            <person name="Liu W."/>
            <person name="Song Y."/>
            <person name="Salvetti E."/>
            <person name="Wrobel A."/>
            <person name="Rasinkangas P."/>
            <person name="Parkhill J."/>
            <person name="Rea M.C."/>
            <person name="O'Sullivan O."/>
            <person name="Ritari J."/>
            <person name="Douillard F.P."/>
            <person name="Paul Ross R."/>
            <person name="Yang R."/>
            <person name="Briner A.E."/>
            <person name="Felis G.E."/>
            <person name="de Vos W.M."/>
            <person name="Barrangou R."/>
            <person name="Klaenhammer T.R."/>
            <person name="Caufield P.W."/>
            <person name="Cui Y."/>
            <person name="Zhang H."/>
            <person name="O'Toole P.W."/>
        </authorList>
    </citation>
    <scope>NUCLEOTIDE SEQUENCE [LARGE SCALE GENOMIC DNA]</scope>
    <source>
        <strain evidence="6 7">JCM 15530</strain>
    </source>
</reference>
<evidence type="ECO:0000256" key="4">
    <source>
        <dbReference type="ARBA" id="ARBA00023163"/>
    </source>
</evidence>
<accession>A0A0R1HQH5</accession>
<dbReference type="GO" id="GO:0003700">
    <property type="term" value="F:DNA-binding transcription factor activity"/>
    <property type="evidence" value="ECO:0007669"/>
    <property type="project" value="InterPro"/>
</dbReference>
<evidence type="ECO:0000313" key="7">
    <source>
        <dbReference type="Proteomes" id="UP000050911"/>
    </source>
</evidence>
<keyword evidence="2" id="KW-0805">Transcription regulation</keyword>
<proteinExistence type="inferred from homology"/>
<dbReference type="PANTHER" id="PTHR30419">
    <property type="entry name" value="HTH-TYPE TRANSCRIPTIONAL REGULATOR YBHD"/>
    <property type="match status" value="1"/>
</dbReference>
<dbReference type="SUPFAM" id="SSF46785">
    <property type="entry name" value="Winged helix' DNA-binding domain"/>
    <property type="match status" value="1"/>
</dbReference>
<dbReference type="PRINTS" id="PR00039">
    <property type="entry name" value="HTHLYSR"/>
</dbReference>
<dbReference type="OrthoDB" id="9803735at2"/>
<dbReference type="GO" id="GO:0003677">
    <property type="term" value="F:DNA binding"/>
    <property type="evidence" value="ECO:0007669"/>
    <property type="project" value="UniProtKB-KW"/>
</dbReference>
<dbReference type="Gene3D" id="1.10.10.10">
    <property type="entry name" value="Winged helix-like DNA-binding domain superfamily/Winged helix DNA-binding domain"/>
    <property type="match status" value="1"/>
</dbReference>
<dbReference type="FunFam" id="1.10.10.10:FF:000001">
    <property type="entry name" value="LysR family transcriptional regulator"/>
    <property type="match status" value="1"/>
</dbReference>
<protein>
    <submittedName>
        <fullName evidence="6">Transcription regulator</fullName>
    </submittedName>
</protein>
<dbReference type="PROSITE" id="PS50931">
    <property type="entry name" value="HTH_LYSR"/>
    <property type="match status" value="1"/>
</dbReference>
<evidence type="ECO:0000256" key="1">
    <source>
        <dbReference type="ARBA" id="ARBA00009437"/>
    </source>
</evidence>
<sequence length="292" mass="31642">MEIRVLRYFVAVVTERNISRAAEKLHISQPTISRQLKDLEAELGVTLFERGSRTIGLTSAGKYFFNQAKQIISLSDKTIVNIQQSAELSGIVTIGSAEASMMVTVAETVAALKQKAPKVKVNLYSTDADEVTTKMDAGLFDFGVVMEPADKENANFLTLPGSTQWGLLVRRDNPLTQQATVSAADLQKQCLIMPQQTGNLSLFANWIGDSTASLEVISTYNLLYNASIMAATGVGAVLCLDGIINTTGSNLTFIPLAPRLEAHASLIWSKSTPLSAQADAFLKEFRQHLASQ</sequence>
<comment type="caution">
    <text evidence="6">The sequence shown here is derived from an EMBL/GenBank/DDBJ whole genome shotgun (WGS) entry which is preliminary data.</text>
</comment>
<dbReference type="AlphaFoldDB" id="A0A0R1HQH5"/>
<dbReference type="PANTHER" id="PTHR30419:SF8">
    <property type="entry name" value="NITROGEN ASSIMILATION TRANSCRIPTIONAL ACTIVATOR-RELATED"/>
    <property type="match status" value="1"/>
</dbReference>
<keyword evidence="4" id="KW-0804">Transcription</keyword>
<keyword evidence="3" id="KW-0238">DNA-binding</keyword>
<dbReference type="InterPro" id="IPR050950">
    <property type="entry name" value="HTH-type_LysR_regulators"/>
</dbReference>
<evidence type="ECO:0000259" key="5">
    <source>
        <dbReference type="PROSITE" id="PS50931"/>
    </source>
</evidence>
<dbReference type="Proteomes" id="UP000050911">
    <property type="component" value="Unassembled WGS sequence"/>
</dbReference>
<dbReference type="STRING" id="1302272.FC96_GL002054"/>
<feature type="domain" description="HTH lysR-type" evidence="5">
    <location>
        <begin position="1"/>
        <end position="58"/>
    </location>
</feature>
<evidence type="ECO:0000313" key="6">
    <source>
        <dbReference type="EMBL" id="KRK47849.1"/>
    </source>
</evidence>
<dbReference type="InterPro" id="IPR005119">
    <property type="entry name" value="LysR_subst-bd"/>
</dbReference>
<dbReference type="Gene3D" id="3.40.190.290">
    <property type="match status" value="1"/>
</dbReference>
<dbReference type="Pfam" id="PF00126">
    <property type="entry name" value="HTH_1"/>
    <property type="match status" value="1"/>
</dbReference>
<dbReference type="CDD" id="cd05466">
    <property type="entry name" value="PBP2_LTTR_substrate"/>
    <property type="match status" value="1"/>
</dbReference>
<name>A0A0R1HQH5_9LACO</name>
<comment type="similarity">
    <text evidence="1">Belongs to the LysR transcriptional regulatory family.</text>
</comment>
<dbReference type="EMBL" id="AZCX01000005">
    <property type="protein sequence ID" value="KRK47849.1"/>
    <property type="molecule type" value="Genomic_DNA"/>
</dbReference>
<dbReference type="GO" id="GO:0005829">
    <property type="term" value="C:cytosol"/>
    <property type="evidence" value="ECO:0007669"/>
    <property type="project" value="TreeGrafter"/>
</dbReference>
<organism evidence="6 7">
    <name type="scientific">Secundilactobacillus kimchicus JCM 15530</name>
    <dbReference type="NCBI Taxonomy" id="1302272"/>
    <lineage>
        <taxon>Bacteria</taxon>
        <taxon>Bacillati</taxon>
        <taxon>Bacillota</taxon>
        <taxon>Bacilli</taxon>
        <taxon>Lactobacillales</taxon>
        <taxon>Lactobacillaceae</taxon>
        <taxon>Secundilactobacillus</taxon>
    </lineage>
</organism>
<dbReference type="InterPro" id="IPR000847">
    <property type="entry name" value="LysR_HTH_N"/>
</dbReference>
<dbReference type="Pfam" id="PF03466">
    <property type="entry name" value="LysR_substrate"/>
    <property type="match status" value="1"/>
</dbReference>
<dbReference type="InterPro" id="IPR036390">
    <property type="entry name" value="WH_DNA-bd_sf"/>
</dbReference>